<evidence type="ECO:0000256" key="1">
    <source>
        <dbReference type="SAM" id="MobiDB-lite"/>
    </source>
</evidence>
<feature type="region of interest" description="Disordered" evidence="1">
    <location>
        <begin position="1"/>
        <end position="20"/>
    </location>
</feature>
<feature type="non-terminal residue" evidence="2">
    <location>
        <position position="1"/>
    </location>
</feature>
<gene>
    <name evidence="2" type="primary">Nfu_g_1_021607</name>
</gene>
<protein>
    <submittedName>
        <fullName evidence="2">Uncharacterized protein</fullName>
    </submittedName>
</protein>
<proteinExistence type="predicted"/>
<reference evidence="2" key="1">
    <citation type="submission" date="2016-05" db="EMBL/GenBank/DDBJ databases">
        <authorList>
            <person name="Lavstsen T."/>
            <person name="Jespersen J.S."/>
        </authorList>
    </citation>
    <scope>NUCLEOTIDE SEQUENCE</scope>
    <source>
        <tissue evidence="2">Brain</tissue>
    </source>
</reference>
<feature type="compositionally biased region" description="Basic and acidic residues" evidence="1">
    <location>
        <begin position="1"/>
        <end position="14"/>
    </location>
</feature>
<dbReference type="AlphaFoldDB" id="A0A1A7XUJ1"/>
<reference evidence="2" key="2">
    <citation type="submission" date="2016-06" db="EMBL/GenBank/DDBJ databases">
        <title>The genome of a short-lived fish provides insights into sex chromosome evolution and the genetic control of aging.</title>
        <authorList>
            <person name="Reichwald K."/>
            <person name="Felder M."/>
            <person name="Petzold A."/>
            <person name="Koch P."/>
            <person name="Groth M."/>
            <person name="Platzer M."/>
        </authorList>
    </citation>
    <scope>NUCLEOTIDE SEQUENCE</scope>
    <source>
        <tissue evidence="2">Brain</tissue>
    </source>
</reference>
<dbReference type="EMBL" id="HADW01020351">
    <property type="protein sequence ID" value="SBP21751.1"/>
    <property type="molecule type" value="Transcribed_RNA"/>
</dbReference>
<accession>A0A1A7XUJ1</accession>
<organism evidence="2">
    <name type="scientific">Iconisemion striatum</name>
    <dbReference type="NCBI Taxonomy" id="60296"/>
    <lineage>
        <taxon>Eukaryota</taxon>
        <taxon>Metazoa</taxon>
        <taxon>Chordata</taxon>
        <taxon>Craniata</taxon>
        <taxon>Vertebrata</taxon>
        <taxon>Euteleostomi</taxon>
        <taxon>Actinopterygii</taxon>
        <taxon>Neopterygii</taxon>
        <taxon>Teleostei</taxon>
        <taxon>Neoteleostei</taxon>
        <taxon>Acanthomorphata</taxon>
        <taxon>Ovalentaria</taxon>
        <taxon>Atherinomorphae</taxon>
        <taxon>Cyprinodontiformes</taxon>
        <taxon>Nothobranchiidae</taxon>
        <taxon>Iconisemion</taxon>
    </lineage>
</organism>
<feature type="non-terminal residue" evidence="2">
    <location>
        <position position="31"/>
    </location>
</feature>
<sequence length="31" mass="3398">AVTERRLSDVRRDSTGSSESALDFLDSSLRA</sequence>
<name>A0A1A7XUJ1_9TELE</name>
<evidence type="ECO:0000313" key="2">
    <source>
        <dbReference type="EMBL" id="SBP21751.1"/>
    </source>
</evidence>